<gene>
    <name evidence="1" type="ORF">GCM10010218_44420</name>
</gene>
<name>A0A919B7G6_9ACTN</name>
<evidence type="ECO:0000313" key="1">
    <source>
        <dbReference type="EMBL" id="GHF58099.1"/>
    </source>
</evidence>
<comment type="caution">
    <text evidence="1">The sequence shown here is derived from an EMBL/GenBank/DDBJ whole genome shotgun (WGS) entry which is preliminary data.</text>
</comment>
<accession>A0A919B7G6</accession>
<proteinExistence type="predicted"/>
<reference evidence="1" key="1">
    <citation type="journal article" date="2014" name="Int. J. Syst. Evol. Microbiol.">
        <title>Complete genome sequence of Corynebacterium casei LMG S-19264T (=DSM 44701T), isolated from a smear-ripened cheese.</title>
        <authorList>
            <consortium name="US DOE Joint Genome Institute (JGI-PGF)"/>
            <person name="Walter F."/>
            <person name="Albersmeier A."/>
            <person name="Kalinowski J."/>
            <person name="Ruckert C."/>
        </authorList>
    </citation>
    <scope>NUCLEOTIDE SEQUENCE</scope>
    <source>
        <strain evidence="1">JCM 4059</strain>
    </source>
</reference>
<sequence>MPRRRPEEVRAALPRRRRPHDHLAPSLVIDGLSARTLAEISRLERTRTYLFRGEVSQAVRLWKDHVGLPVRVLAHHYEQGCLYWDCCGDPLEARVLLDDVMQALSRKSARELRAELRRFDELWHRRSPLAPFVGDVSFRGLRAVLYAELPW</sequence>
<dbReference type="Proteomes" id="UP000638313">
    <property type="component" value="Unassembled WGS sequence"/>
</dbReference>
<reference evidence="1" key="2">
    <citation type="submission" date="2020-09" db="EMBL/GenBank/DDBJ databases">
        <authorList>
            <person name="Sun Q."/>
            <person name="Ohkuma M."/>
        </authorList>
    </citation>
    <scope>NUCLEOTIDE SEQUENCE</scope>
    <source>
        <strain evidence="1">JCM 4059</strain>
    </source>
</reference>
<organism evidence="1 2">
    <name type="scientific">Streptomyces mashuensis</name>
    <dbReference type="NCBI Taxonomy" id="33904"/>
    <lineage>
        <taxon>Bacteria</taxon>
        <taxon>Bacillati</taxon>
        <taxon>Actinomycetota</taxon>
        <taxon>Actinomycetes</taxon>
        <taxon>Kitasatosporales</taxon>
        <taxon>Streptomycetaceae</taxon>
        <taxon>Streptomyces</taxon>
    </lineage>
</organism>
<dbReference type="RefSeq" id="WP_229891317.1">
    <property type="nucleotide sequence ID" value="NZ_BNBD01000009.1"/>
</dbReference>
<protein>
    <submittedName>
        <fullName evidence="1">Uncharacterized protein</fullName>
    </submittedName>
</protein>
<evidence type="ECO:0000313" key="2">
    <source>
        <dbReference type="Proteomes" id="UP000638313"/>
    </source>
</evidence>
<keyword evidence="2" id="KW-1185">Reference proteome</keyword>
<dbReference type="AlphaFoldDB" id="A0A919B7G6"/>
<dbReference type="EMBL" id="BNBD01000009">
    <property type="protein sequence ID" value="GHF58099.1"/>
    <property type="molecule type" value="Genomic_DNA"/>
</dbReference>